<evidence type="ECO:0000313" key="3">
    <source>
        <dbReference type="EMBL" id="MCF2533101.1"/>
    </source>
</evidence>
<evidence type="ECO:0000259" key="2">
    <source>
        <dbReference type="Pfam" id="PF26366"/>
    </source>
</evidence>
<accession>A0AA41U4M7</accession>
<organism evidence="3 4">
    <name type="scientific">Yinghuangia soli</name>
    <dbReference type="NCBI Taxonomy" id="2908204"/>
    <lineage>
        <taxon>Bacteria</taxon>
        <taxon>Bacillati</taxon>
        <taxon>Actinomycetota</taxon>
        <taxon>Actinomycetes</taxon>
        <taxon>Kitasatosporales</taxon>
        <taxon>Streptomycetaceae</taxon>
        <taxon>Yinghuangia</taxon>
    </lineage>
</organism>
<feature type="domain" description="DUF8094" evidence="2">
    <location>
        <begin position="32"/>
        <end position="319"/>
    </location>
</feature>
<reference evidence="3" key="1">
    <citation type="submission" date="2022-01" db="EMBL/GenBank/DDBJ databases">
        <title>Genome-Based Taxonomic Classification of the Phylum Actinobacteria.</title>
        <authorList>
            <person name="Gao Y."/>
        </authorList>
    </citation>
    <scope>NUCLEOTIDE SEQUENCE</scope>
    <source>
        <strain evidence="3">KLBMP 8922</strain>
    </source>
</reference>
<comment type="caution">
    <text evidence="3">The sequence shown here is derived from an EMBL/GenBank/DDBJ whole genome shotgun (WGS) entry which is preliminary data.</text>
</comment>
<evidence type="ECO:0000256" key="1">
    <source>
        <dbReference type="SAM" id="SignalP"/>
    </source>
</evidence>
<feature type="signal peptide" evidence="1">
    <location>
        <begin position="1"/>
        <end position="16"/>
    </location>
</feature>
<evidence type="ECO:0000313" key="4">
    <source>
        <dbReference type="Proteomes" id="UP001165378"/>
    </source>
</evidence>
<feature type="chain" id="PRO_5041422088" description="DUF8094 domain-containing protein" evidence="1">
    <location>
        <begin position="17"/>
        <end position="321"/>
    </location>
</feature>
<sequence>MSARQFATAATALALAAAATGCMTVDGEKARVPGLSKSEAAQVLVDFDARNNQVWATRDAELNALNETGSFGAIDTAALRIKNFTDPRQTKPSVPFTHDKPQFWIPRPVGWPKWFAVQNTPSYTNARTMLLVFTKENPDAPWKAAWGPSLRPGESFPEPHRDAKGYVTAVPLDEAGLVAAPKDTAGVLTGYLADGKASADLLTPSAITQELRKPREEPVQDGFVRQFVDAPATQFPPLAIRTKDGGALVLLTATHSMKLTVQPPNTLGEVEAHQQAFLSRKPERSVTEHRLAEYAVVVPKAGQGRIKVVASASGVIGADGE</sequence>
<dbReference type="Proteomes" id="UP001165378">
    <property type="component" value="Unassembled WGS sequence"/>
</dbReference>
<keyword evidence="4" id="KW-1185">Reference proteome</keyword>
<dbReference type="RefSeq" id="WP_235057869.1">
    <property type="nucleotide sequence ID" value="NZ_JAKFHA010000043.1"/>
</dbReference>
<dbReference type="PROSITE" id="PS51257">
    <property type="entry name" value="PROKAR_LIPOPROTEIN"/>
    <property type="match status" value="1"/>
</dbReference>
<protein>
    <recommendedName>
        <fullName evidence="2">DUF8094 domain-containing protein</fullName>
    </recommendedName>
</protein>
<dbReference type="AlphaFoldDB" id="A0AA41U4M7"/>
<gene>
    <name evidence="3" type="ORF">LZ495_38615</name>
</gene>
<proteinExistence type="predicted"/>
<keyword evidence="1" id="KW-0732">Signal</keyword>
<dbReference type="EMBL" id="JAKFHA010000043">
    <property type="protein sequence ID" value="MCF2533101.1"/>
    <property type="molecule type" value="Genomic_DNA"/>
</dbReference>
<dbReference type="InterPro" id="IPR058407">
    <property type="entry name" value="DUF8094"/>
</dbReference>
<name>A0AA41U4M7_9ACTN</name>
<dbReference type="Pfam" id="PF26366">
    <property type="entry name" value="DUF8094"/>
    <property type="match status" value="1"/>
</dbReference>